<dbReference type="InterPro" id="IPR002347">
    <property type="entry name" value="SDR_fam"/>
</dbReference>
<dbReference type="PANTHER" id="PTHR44656:SF7">
    <property type="entry name" value="DEHYDROGENASE_REDUCTASE SDR FAMILY MEMBER 12"/>
    <property type="match status" value="1"/>
</dbReference>
<reference evidence="1 2" key="1">
    <citation type="submission" date="2019-05" db="EMBL/GenBank/DDBJ databases">
        <authorList>
            <consortium name="Pathogen Informatics"/>
        </authorList>
    </citation>
    <scope>NUCLEOTIDE SEQUENCE [LARGE SCALE GENOMIC DNA]</scope>
    <source>
        <strain evidence="1 2">NCTC11062</strain>
    </source>
</reference>
<name>A0A4U9ZYP3_STRAP</name>
<dbReference type="EMBL" id="CABEID010000001">
    <property type="protein sequence ID" value="VTS46205.1"/>
    <property type="molecule type" value="Genomic_DNA"/>
</dbReference>
<dbReference type="InterPro" id="IPR052992">
    <property type="entry name" value="SDR_member_12"/>
</dbReference>
<dbReference type="PANTHER" id="PTHR44656">
    <property type="entry name" value="DEHYDROGENASE/REDUCTASE SDR FAMILY MEMBER 12"/>
    <property type="match status" value="1"/>
</dbReference>
<dbReference type="EC" id="1.1.1.-" evidence="1"/>
<dbReference type="Gene3D" id="3.40.50.720">
    <property type="entry name" value="NAD(P)-binding Rossmann-like Domain"/>
    <property type="match status" value="1"/>
</dbReference>
<evidence type="ECO:0000313" key="2">
    <source>
        <dbReference type="Proteomes" id="UP000403538"/>
    </source>
</evidence>
<gene>
    <name evidence="1" type="ORF">NCTC11062_01751</name>
</gene>
<protein>
    <submittedName>
        <fullName evidence="1">Dehydrogenase</fullName>
        <ecNumber evidence="1">1.1.1.-</ecNumber>
    </submittedName>
</protein>
<keyword evidence="1" id="KW-0560">Oxidoreductase</keyword>
<evidence type="ECO:0000313" key="1">
    <source>
        <dbReference type="EMBL" id="VTS46205.1"/>
    </source>
</evidence>
<dbReference type="SUPFAM" id="SSF51735">
    <property type="entry name" value="NAD(P)-binding Rossmann-fold domains"/>
    <property type="match status" value="1"/>
</dbReference>
<dbReference type="InterPro" id="IPR036291">
    <property type="entry name" value="NAD(P)-bd_dom_sf"/>
</dbReference>
<organism evidence="1 2">
    <name type="scientific">Streptococcus anginosus</name>
    <dbReference type="NCBI Taxonomy" id="1328"/>
    <lineage>
        <taxon>Bacteria</taxon>
        <taxon>Bacillati</taxon>
        <taxon>Bacillota</taxon>
        <taxon>Bacilli</taxon>
        <taxon>Lactobacillales</taxon>
        <taxon>Streptococcaceae</taxon>
        <taxon>Streptococcus</taxon>
        <taxon>Streptococcus anginosus group</taxon>
    </lineage>
</organism>
<dbReference type="Pfam" id="PF00106">
    <property type="entry name" value="adh_short"/>
    <property type="match status" value="1"/>
</dbReference>
<proteinExistence type="predicted"/>
<dbReference type="AlphaFoldDB" id="A0A4U9ZYP3"/>
<sequence>MKKCIITGGNSGIGYQAAKQLADKGWQVTIFCRSKERAERQSLVKLVILMSATY</sequence>
<accession>A0A4U9ZYP3</accession>
<dbReference type="Proteomes" id="UP000403538">
    <property type="component" value="Unassembled WGS sequence"/>
</dbReference>
<dbReference type="GO" id="GO:0016491">
    <property type="term" value="F:oxidoreductase activity"/>
    <property type="evidence" value="ECO:0007669"/>
    <property type="project" value="UniProtKB-KW"/>
</dbReference>